<evidence type="ECO:0000313" key="3">
    <source>
        <dbReference type="EMBL" id="APG63018.1"/>
    </source>
</evidence>
<name>A0A1L3JD17_9SPHN</name>
<dbReference type="Pfam" id="PF06938">
    <property type="entry name" value="DUF1285_N"/>
    <property type="match status" value="1"/>
</dbReference>
<dbReference type="AlphaFoldDB" id="A0A1L3JD17"/>
<reference evidence="3 4" key="1">
    <citation type="submission" date="2016-11" db="EMBL/GenBank/DDBJ databases">
        <title>Sphingorhabdus sp. LPB0140, isolated from marine environment.</title>
        <authorList>
            <person name="Kim E."/>
            <person name="Yi H."/>
        </authorList>
    </citation>
    <scope>NUCLEOTIDE SEQUENCE [LARGE SCALE GENOMIC DNA]</scope>
    <source>
        <strain evidence="3 4">LPB0140</strain>
    </source>
</reference>
<dbReference type="EMBL" id="CP018154">
    <property type="protein sequence ID" value="APG63018.1"/>
    <property type="molecule type" value="Genomic_DNA"/>
</dbReference>
<dbReference type="RefSeq" id="WP_072559670.1">
    <property type="nucleotide sequence ID" value="NZ_CP018154.1"/>
</dbReference>
<feature type="domain" description="DUF1285" evidence="1">
    <location>
        <begin position="27"/>
        <end position="94"/>
    </location>
</feature>
<dbReference type="Proteomes" id="UP000242561">
    <property type="component" value="Chromosome"/>
</dbReference>
<accession>A0A1L3JD17</accession>
<dbReference type="InterPro" id="IPR023361">
    <property type="entry name" value="DUF1285_beta_roll_sf"/>
</dbReference>
<evidence type="ECO:0000259" key="1">
    <source>
        <dbReference type="Pfam" id="PF06938"/>
    </source>
</evidence>
<feature type="domain" description="DUF1285" evidence="2">
    <location>
        <begin position="95"/>
        <end position="187"/>
    </location>
</feature>
<protein>
    <recommendedName>
        <fullName evidence="5">DUF1285 domain-containing protein</fullName>
    </recommendedName>
</protein>
<dbReference type="STRING" id="1913578.LPB140_09715"/>
<dbReference type="OrthoDB" id="3078366at2"/>
<dbReference type="InterPro" id="IPR048342">
    <property type="entry name" value="DUF1285_C"/>
</dbReference>
<dbReference type="InterPro" id="IPR048341">
    <property type="entry name" value="DUF1285_N"/>
</dbReference>
<evidence type="ECO:0000313" key="4">
    <source>
        <dbReference type="Proteomes" id="UP000242561"/>
    </source>
</evidence>
<organism evidence="3 4">
    <name type="scientific">Sphingorhabdus lutea</name>
    <dbReference type="NCBI Taxonomy" id="1913578"/>
    <lineage>
        <taxon>Bacteria</taxon>
        <taxon>Pseudomonadati</taxon>
        <taxon>Pseudomonadota</taxon>
        <taxon>Alphaproteobacteria</taxon>
        <taxon>Sphingomonadales</taxon>
        <taxon>Sphingomonadaceae</taxon>
        <taxon>Sphingorhabdus</taxon>
    </lineage>
</organism>
<sequence>MPYDAHFDIQSLSLHEIGELVAEQKLPPLDQWQPQKTGDSEMEILPDGTWLHQGGVIKRPAMVRAFSRLLYCDDNGKYWLKTPYEQLSIIVSDAPLIAVELTKKGDGVKQRLFFRLNNDEIIAADAKQKIFLKQGKGEDDGDIFHISLPHGLFAKASRAVHFELAELICENENGNMGIWSQNQFFNLGQMA</sequence>
<dbReference type="Gene3D" id="3.10.540.10">
    <property type="entry name" value="duf1285 like domain"/>
    <property type="match status" value="1"/>
</dbReference>
<evidence type="ECO:0000259" key="2">
    <source>
        <dbReference type="Pfam" id="PF21028"/>
    </source>
</evidence>
<dbReference type="Gene3D" id="2.30.270.10">
    <property type="entry name" value="duf1285 protein"/>
    <property type="match status" value="1"/>
</dbReference>
<gene>
    <name evidence="3" type="ORF">LPB140_09715</name>
</gene>
<proteinExistence type="predicted"/>
<dbReference type="Pfam" id="PF21028">
    <property type="entry name" value="DUF1285_C"/>
    <property type="match status" value="1"/>
</dbReference>
<evidence type="ECO:0008006" key="5">
    <source>
        <dbReference type="Google" id="ProtNLM"/>
    </source>
</evidence>
<dbReference type="KEGG" id="sphl:LPB140_09715"/>
<keyword evidence="4" id="KW-1185">Reference proteome</keyword>